<dbReference type="Pfam" id="PF01207">
    <property type="entry name" value="Dus"/>
    <property type="match status" value="1"/>
</dbReference>
<accession>A0ABD3MY03</accession>
<evidence type="ECO:0000256" key="2">
    <source>
        <dbReference type="ARBA" id="ARBA00022630"/>
    </source>
</evidence>
<evidence type="ECO:0000256" key="10">
    <source>
        <dbReference type="ARBA" id="ARBA00047287"/>
    </source>
</evidence>
<keyword evidence="3" id="KW-0288">FMN</keyword>
<dbReference type="PANTHER" id="PTHR11082:SF5">
    <property type="entry name" value="TRNA-DIHYDROURIDINE(16_17) SYNTHASE [NAD(P)(+)]-LIKE"/>
    <property type="match status" value="1"/>
</dbReference>
<organism evidence="16 17">
    <name type="scientific">Discostella pseudostelligera</name>
    <dbReference type="NCBI Taxonomy" id="259834"/>
    <lineage>
        <taxon>Eukaryota</taxon>
        <taxon>Sar</taxon>
        <taxon>Stramenopiles</taxon>
        <taxon>Ochrophyta</taxon>
        <taxon>Bacillariophyta</taxon>
        <taxon>Coscinodiscophyceae</taxon>
        <taxon>Thalassiosirophycidae</taxon>
        <taxon>Stephanodiscales</taxon>
        <taxon>Stephanodiscaceae</taxon>
        <taxon>Discostella</taxon>
    </lineage>
</organism>
<evidence type="ECO:0000256" key="12">
    <source>
        <dbReference type="ARBA" id="ARBA00048934"/>
    </source>
</evidence>
<dbReference type="InterPro" id="IPR018517">
    <property type="entry name" value="tRNA_hU_synthase_CS"/>
</dbReference>
<dbReference type="PROSITE" id="PS01136">
    <property type="entry name" value="UPF0034"/>
    <property type="match status" value="1"/>
</dbReference>
<comment type="catalytic activity">
    <reaction evidence="10">
        <text>5,6-dihydrouridine(17) in tRNA + NAD(+) = uridine(17) in tRNA + NADH + H(+)</text>
        <dbReference type="Rhea" id="RHEA:53372"/>
        <dbReference type="Rhea" id="RHEA-COMP:13541"/>
        <dbReference type="Rhea" id="RHEA-COMP:13542"/>
        <dbReference type="ChEBI" id="CHEBI:15378"/>
        <dbReference type="ChEBI" id="CHEBI:57540"/>
        <dbReference type="ChEBI" id="CHEBI:57945"/>
        <dbReference type="ChEBI" id="CHEBI:65315"/>
        <dbReference type="ChEBI" id="CHEBI:74443"/>
        <dbReference type="EC" id="1.3.1.88"/>
    </reaction>
    <physiologicalReaction direction="right-to-left" evidence="10">
        <dbReference type="Rhea" id="RHEA:53374"/>
    </physiologicalReaction>
</comment>
<dbReference type="EC" id="1.3.1.88" evidence="9"/>
<keyword evidence="7" id="KW-0520">NAD</keyword>
<keyword evidence="5" id="KW-0521">NADP</keyword>
<dbReference type="PANTHER" id="PTHR11082">
    <property type="entry name" value="TRNA-DIHYDROURIDINE SYNTHASE"/>
    <property type="match status" value="1"/>
</dbReference>
<evidence type="ECO:0000313" key="16">
    <source>
        <dbReference type="EMBL" id="KAL3768800.1"/>
    </source>
</evidence>
<dbReference type="InterPro" id="IPR013785">
    <property type="entry name" value="Aldolase_TIM"/>
</dbReference>
<dbReference type="Proteomes" id="UP001530293">
    <property type="component" value="Unassembled WGS sequence"/>
</dbReference>
<comment type="caution">
    <text evidence="16">The sequence shown here is derived from an EMBL/GenBank/DDBJ whole genome shotgun (WGS) entry which is preliminary data.</text>
</comment>
<evidence type="ECO:0000256" key="5">
    <source>
        <dbReference type="ARBA" id="ARBA00022857"/>
    </source>
</evidence>
<evidence type="ECO:0000256" key="1">
    <source>
        <dbReference type="ARBA" id="ARBA00001917"/>
    </source>
</evidence>
<gene>
    <name evidence="16" type="ORF">ACHAWU_006901</name>
</gene>
<dbReference type="EMBL" id="JALLBG020000062">
    <property type="protein sequence ID" value="KAL3768800.1"/>
    <property type="molecule type" value="Genomic_DNA"/>
</dbReference>
<dbReference type="Gene3D" id="3.20.20.70">
    <property type="entry name" value="Aldolase class I"/>
    <property type="match status" value="1"/>
</dbReference>
<protein>
    <recommendedName>
        <fullName evidence="9">tRNA-dihydrouridine(16/17) synthase [NAD(P)(+)]</fullName>
        <ecNumber evidence="9">1.3.1.88</ecNumber>
    </recommendedName>
</protein>
<evidence type="ECO:0000256" key="3">
    <source>
        <dbReference type="ARBA" id="ARBA00022643"/>
    </source>
</evidence>
<evidence type="ECO:0000256" key="4">
    <source>
        <dbReference type="ARBA" id="ARBA00022694"/>
    </source>
</evidence>
<feature type="region of interest" description="Disordered" evidence="14">
    <location>
        <begin position="400"/>
        <end position="419"/>
    </location>
</feature>
<keyword evidence="4" id="KW-0819">tRNA processing</keyword>
<comment type="catalytic activity">
    <reaction evidence="12">
        <text>5,6-dihydrouridine(16) in tRNA + NAD(+) = uridine(16) in tRNA + NADH + H(+)</text>
        <dbReference type="Rhea" id="RHEA:53380"/>
        <dbReference type="Rhea" id="RHEA-COMP:13543"/>
        <dbReference type="Rhea" id="RHEA-COMP:13544"/>
        <dbReference type="ChEBI" id="CHEBI:15378"/>
        <dbReference type="ChEBI" id="CHEBI:57540"/>
        <dbReference type="ChEBI" id="CHEBI:57945"/>
        <dbReference type="ChEBI" id="CHEBI:65315"/>
        <dbReference type="ChEBI" id="CHEBI:74443"/>
        <dbReference type="EC" id="1.3.1.88"/>
    </reaction>
    <physiologicalReaction direction="right-to-left" evidence="12">
        <dbReference type="Rhea" id="RHEA:53382"/>
    </physiologicalReaction>
</comment>
<proteinExistence type="inferred from homology"/>
<feature type="domain" description="DUS-like FMN-binding" evidence="15">
    <location>
        <begin position="55"/>
        <end position="346"/>
    </location>
</feature>
<reference evidence="16 17" key="1">
    <citation type="submission" date="2024-10" db="EMBL/GenBank/DDBJ databases">
        <title>Updated reference genomes for cyclostephanoid diatoms.</title>
        <authorList>
            <person name="Roberts W.R."/>
            <person name="Alverson A.J."/>
        </authorList>
    </citation>
    <scope>NUCLEOTIDE SEQUENCE [LARGE SCALE GENOMIC DNA]</scope>
    <source>
        <strain evidence="16 17">AJA232-27</strain>
    </source>
</reference>
<dbReference type="CDD" id="cd02801">
    <property type="entry name" value="DUS_like_FMN"/>
    <property type="match status" value="1"/>
</dbReference>
<name>A0ABD3MY03_9STRA</name>
<keyword evidence="6" id="KW-0560">Oxidoreductase</keyword>
<dbReference type="InterPro" id="IPR035587">
    <property type="entry name" value="DUS-like_FMN-bd"/>
</dbReference>
<evidence type="ECO:0000256" key="14">
    <source>
        <dbReference type="SAM" id="MobiDB-lite"/>
    </source>
</evidence>
<evidence type="ECO:0000256" key="7">
    <source>
        <dbReference type="ARBA" id="ARBA00023027"/>
    </source>
</evidence>
<evidence type="ECO:0000256" key="13">
    <source>
        <dbReference type="ARBA" id="ARBA00049467"/>
    </source>
</evidence>
<sequence>MASSSSPDDGDGNGCCPSFSHHRKFHRNWLRDLLLRHASNHPNLPPSLQSTALVVAPMVDASDLPFRLLTRRYNANLCFTPMIHAKNFVERPGYRRQFWKMMEDQQQKIMLPLPPEDRPLIAQFAGHDKDMLLRAMKLIEQHVDGVDINCGCPQGIAKRGRYGAFLMEELGGDRIVEIVQHLSENLNVPVCVKLRILPSGIEDSLELYQRIVEAGASMLTIHGRTRLQKQRNTGSADWELVRRVVERVGHIVPVLSNGNIANLDDVHRCLRETGADGVMSSEAILEYPPLFTETNVESTNFQRTGPGRLQIATEFLEICKHYPPEDGGQGSGFKCIRAHVHRFLHADLQLYKSIRDAVIASFSIEALEDVVKILREIYETTGHEVSEEQLSWYFRHRGGVDESQDDLPEEEKKEEAAVEEDDCPTDVFVEVCDNDGDY</sequence>
<evidence type="ECO:0000313" key="17">
    <source>
        <dbReference type="Proteomes" id="UP001530293"/>
    </source>
</evidence>
<evidence type="ECO:0000256" key="11">
    <source>
        <dbReference type="ARBA" id="ARBA00047652"/>
    </source>
</evidence>
<dbReference type="GO" id="GO:0002943">
    <property type="term" value="P:tRNA dihydrouridine synthesis"/>
    <property type="evidence" value="ECO:0007669"/>
    <property type="project" value="UniProtKB-ARBA"/>
</dbReference>
<dbReference type="GO" id="GO:0016491">
    <property type="term" value="F:oxidoreductase activity"/>
    <property type="evidence" value="ECO:0007669"/>
    <property type="project" value="UniProtKB-KW"/>
</dbReference>
<comment type="catalytic activity">
    <reaction evidence="13">
        <text>5,6-dihydrouridine(17) in tRNA + NADP(+) = uridine(17) in tRNA + NADPH + H(+)</text>
        <dbReference type="Rhea" id="RHEA:53368"/>
        <dbReference type="Rhea" id="RHEA-COMP:13541"/>
        <dbReference type="Rhea" id="RHEA-COMP:13542"/>
        <dbReference type="ChEBI" id="CHEBI:15378"/>
        <dbReference type="ChEBI" id="CHEBI:57783"/>
        <dbReference type="ChEBI" id="CHEBI:58349"/>
        <dbReference type="ChEBI" id="CHEBI:65315"/>
        <dbReference type="ChEBI" id="CHEBI:74443"/>
        <dbReference type="EC" id="1.3.1.88"/>
    </reaction>
    <physiologicalReaction direction="right-to-left" evidence="13">
        <dbReference type="Rhea" id="RHEA:53370"/>
    </physiologicalReaction>
</comment>
<comment type="cofactor">
    <cofactor evidence="1">
        <name>FMN</name>
        <dbReference type="ChEBI" id="CHEBI:58210"/>
    </cofactor>
</comment>
<evidence type="ECO:0000256" key="8">
    <source>
        <dbReference type="ARBA" id="ARBA00038313"/>
    </source>
</evidence>
<evidence type="ECO:0000259" key="15">
    <source>
        <dbReference type="Pfam" id="PF01207"/>
    </source>
</evidence>
<keyword evidence="2" id="KW-0285">Flavoprotein</keyword>
<keyword evidence="17" id="KW-1185">Reference proteome</keyword>
<dbReference type="SUPFAM" id="SSF51395">
    <property type="entry name" value="FMN-linked oxidoreductases"/>
    <property type="match status" value="1"/>
</dbReference>
<dbReference type="AlphaFoldDB" id="A0ABD3MY03"/>
<evidence type="ECO:0000256" key="6">
    <source>
        <dbReference type="ARBA" id="ARBA00023002"/>
    </source>
</evidence>
<comment type="similarity">
    <text evidence="8">Belongs to the Dus family. Dus1 subfamily.</text>
</comment>
<evidence type="ECO:0000256" key="9">
    <source>
        <dbReference type="ARBA" id="ARBA00038890"/>
    </source>
</evidence>
<comment type="catalytic activity">
    <reaction evidence="11">
        <text>5,6-dihydrouridine(16) in tRNA + NADP(+) = uridine(16) in tRNA + NADPH + H(+)</text>
        <dbReference type="Rhea" id="RHEA:53376"/>
        <dbReference type="Rhea" id="RHEA-COMP:13543"/>
        <dbReference type="Rhea" id="RHEA-COMP:13544"/>
        <dbReference type="ChEBI" id="CHEBI:15378"/>
        <dbReference type="ChEBI" id="CHEBI:57783"/>
        <dbReference type="ChEBI" id="CHEBI:58349"/>
        <dbReference type="ChEBI" id="CHEBI:65315"/>
        <dbReference type="ChEBI" id="CHEBI:74443"/>
        <dbReference type="EC" id="1.3.1.88"/>
    </reaction>
    <physiologicalReaction direction="right-to-left" evidence="11">
        <dbReference type="Rhea" id="RHEA:53378"/>
    </physiologicalReaction>
</comment>